<evidence type="ECO:0000313" key="1">
    <source>
        <dbReference type="EMBL" id="TYL70687.1"/>
    </source>
</evidence>
<evidence type="ECO:0000313" key="2">
    <source>
        <dbReference type="Proteomes" id="UP000324853"/>
    </source>
</evidence>
<comment type="caution">
    <text evidence="1">The sequence shown here is derived from an EMBL/GenBank/DDBJ whole genome shotgun (WGS) entry which is preliminary data.</text>
</comment>
<keyword evidence="2" id="KW-1185">Reference proteome</keyword>
<dbReference type="RefSeq" id="WP_148756584.1">
    <property type="nucleotide sequence ID" value="NZ_VSSR01000128.1"/>
</dbReference>
<dbReference type="Proteomes" id="UP000324853">
    <property type="component" value="Unassembled WGS sequence"/>
</dbReference>
<dbReference type="AlphaFoldDB" id="A0A5S4W148"/>
<reference evidence="1 2" key="1">
    <citation type="submission" date="2019-08" db="EMBL/GenBank/DDBJ databases">
        <title>Bradyrhizobium hipponensis sp. nov., a rhizobium isolated from a Lupinus angustifolius root nodule in Tunisia.</title>
        <authorList>
            <person name="Off K."/>
            <person name="Rejili M."/>
            <person name="Mars M."/>
            <person name="Brachmann A."/>
            <person name="Marin M."/>
        </authorList>
    </citation>
    <scope>NUCLEOTIDE SEQUENCE [LARGE SCALE GENOMIC DNA]</scope>
    <source>
        <strain evidence="1 2">CTAW11</strain>
    </source>
</reference>
<proteinExistence type="predicted"/>
<dbReference type="EMBL" id="VSSR01000128">
    <property type="protein sequence ID" value="TYL70687.1"/>
    <property type="molecule type" value="Genomic_DNA"/>
</dbReference>
<name>A0A5S4W148_9BRAD</name>
<sequence>MDEIESSSCLDAAKAAEGGDARAQLANILRDQVIWSEAVKPWPVIGIRDKLAIQAKKLGIVVCSLDKGDA</sequence>
<organism evidence="1 2">
    <name type="scientific">Bradyrhizobium cytisi</name>
    <dbReference type="NCBI Taxonomy" id="515489"/>
    <lineage>
        <taxon>Bacteria</taxon>
        <taxon>Pseudomonadati</taxon>
        <taxon>Pseudomonadota</taxon>
        <taxon>Alphaproteobacteria</taxon>
        <taxon>Hyphomicrobiales</taxon>
        <taxon>Nitrobacteraceae</taxon>
        <taxon>Bradyrhizobium</taxon>
    </lineage>
</organism>
<gene>
    <name evidence="1" type="ORF">FXB38_41175</name>
</gene>
<protein>
    <submittedName>
        <fullName evidence="1">Uncharacterized protein</fullName>
    </submittedName>
</protein>
<accession>A0A5S4W148</accession>